<evidence type="ECO:0000313" key="3">
    <source>
        <dbReference type="Proteomes" id="UP001555786"/>
    </source>
</evidence>
<dbReference type="GO" id="GO:0016787">
    <property type="term" value="F:hydrolase activity"/>
    <property type="evidence" value="ECO:0007669"/>
    <property type="project" value="UniProtKB-KW"/>
</dbReference>
<dbReference type="InterPro" id="IPR004843">
    <property type="entry name" value="Calcineurin-like_PHP"/>
</dbReference>
<evidence type="ECO:0000313" key="2">
    <source>
        <dbReference type="EMBL" id="MEW9307115.1"/>
    </source>
</evidence>
<dbReference type="InterPro" id="IPR050126">
    <property type="entry name" value="Ap4A_hydrolase"/>
</dbReference>
<proteinExistence type="predicted"/>
<dbReference type="RefSeq" id="WP_367624648.1">
    <property type="nucleotide sequence ID" value="NZ_JBFNQD010000005.1"/>
</dbReference>
<dbReference type="CDD" id="cd00144">
    <property type="entry name" value="MPP_PPP_family"/>
    <property type="match status" value="1"/>
</dbReference>
<dbReference type="InterPro" id="IPR029052">
    <property type="entry name" value="Metallo-depent_PP-like"/>
</dbReference>
<reference evidence="2 3" key="1">
    <citation type="submission" date="2024-07" db="EMBL/GenBank/DDBJ databases">
        <title>Description of Labrys sedimenti sp. nov., isolated from a diclofenac-degrading enrichment culture.</title>
        <authorList>
            <person name="Tancsics A."/>
            <person name="Csepanyi A."/>
        </authorList>
    </citation>
    <scope>NUCLEOTIDE SEQUENCE [LARGE SCALE GENOMIC DNA]</scope>
    <source>
        <strain evidence="2 3">LMG 23578</strain>
    </source>
</reference>
<dbReference type="PANTHER" id="PTHR42850:SF4">
    <property type="entry name" value="ZINC-DEPENDENT ENDOPOLYPHOSPHATASE"/>
    <property type="match status" value="1"/>
</dbReference>
<organism evidence="2 3">
    <name type="scientific">Labrys neptuniae</name>
    <dbReference type="NCBI Taxonomy" id="376174"/>
    <lineage>
        <taxon>Bacteria</taxon>
        <taxon>Pseudomonadati</taxon>
        <taxon>Pseudomonadota</taxon>
        <taxon>Alphaproteobacteria</taxon>
        <taxon>Hyphomicrobiales</taxon>
        <taxon>Xanthobacteraceae</taxon>
        <taxon>Labrys</taxon>
    </lineage>
</organism>
<comment type="caution">
    <text evidence="2">The sequence shown here is derived from an EMBL/GenBank/DDBJ whole genome shotgun (WGS) entry which is preliminary data.</text>
</comment>
<name>A0ABV3PN94_9HYPH</name>
<dbReference type="Pfam" id="PF00149">
    <property type="entry name" value="Metallophos"/>
    <property type="match status" value="1"/>
</dbReference>
<dbReference type="SUPFAM" id="SSF56300">
    <property type="entry name" value="Metallo-dependent phosphatases"/>
    <property type="match status" value="1"/>
</dbReference>
<dbReference type="Proteomes" id="UP001555786">
    <property type="component" value="Unassembled WGS sequence"/>
</dbReference>
<keyword evidence="2" id="KW-0378">Hydrolase</keyword>
<gene>
    <name evidence="2" type="ORF">ABXS05_16300</name>
</gene>
<keyword evidence="3" id="KW-1185">Reference proteome</keyword>
<protein>
    <submittedName>
        <fullName evidence="2">Metallophosphoesterase family protein</fullName>
        <ecNumber evidence="2">3.1.-.-</ecNumber>
    </submittedName>
</protein>
<feature type="domain" description="Calcineurin-like phosphoesterase" evidence="1">
    <location>
        <begin position="18"/>
        <end position="208"/>
    </location>
</feature>
<dbReference type="Gene3D" id="3.60.21.10">
    <property type="match status" value="1"/>
</dbReference>
<dbReference type="EMBL" id="JBFNQD010000005">
    <property type="protein sequence ID" value="MEW9307115.1"/>
    <property type="molecule type" value="Genomic_DNA"/>
</dbReference>
<accession>A0ABV3PN94</accession>
<dbReference type="EC" id="3.1.-.-" evidence="2"/>
<evidence type="ECO:0000259" key="1">
    <source>
        <dbReference type="Pfam" id="PF00149"/>
    </source>
</evidence>
<sequence length="246" mass="27132">MAALPKGEGVSTVPPGTRIYAVGDIHGRRDLLLRMEQRILADLDGGITEPLVVFLGDYVDRGPESAGVIEHLSSCRFGATIKALRGNHEDLLLSFLDDPVVLERWRKFGGLETLHSYGVDVSEALRGRGYRQVREQFAGKLPAAHRRFLEDMPLSHSCGDYFFCHAGVKPRIGLDRQAGEDLLWIRDEFLKFGGSFGKIVVHGHSPVSEPEMHANRINVDTGAFATSRLTAVVLEEAGRRFLSATP</sequence>
<dbReference type="PANTHER" id="PTHR42850">
    <property type="entry name" value="METALLOPHOSPHOESTERASE"/>
    <property type="match status" value="1"/>
</dbReference>